<keyword evidence="2 5" id="KW-0813">Transport</keyword>
<dbReference type="EMBL" id="JAAXLJ010000002">
    <property type="protein sequence ID" value="NLR17617.1"/>
    <property type="molecule type" value="Genomic_DNA"/>
</dbReference>
<dbReference type="Proteomes" id="UP000763447">
    <property type="component" value="Unassembled WGS sequence"/>
</dbReference>
<dbReference type="PRINTS" id="PR00690">
    <property type="entry name" value="ADHESNFAMILY"/>
</dbReference>
<feature type="signal peptide" evidence="6">
    <location>
        <begin position="1"/>
        <end position="30"/>
    </location>
</feature>
<evidence type="ECO:0000256" key="5">
    <source>
        <dbReference type="RuleBase" id="RU003512"/>
    </source>
</evidence>
<dbReference type="SUPFAM" id="SSF53807">
    <property type="entry name" value="Helical backbone' metal receptor"/>
    <property type="match status" value="1"/>
</dbReference>
<keyword evidence="3" id="KW-0479">Metal-binding</keyword>
<dbReference type="InterPro" id="IPR050492">
    <property type="entry name" value="Bact_metal-bind_prot9"/>
</dbReference>
<feature type="chain" id="PRO_5045185479" evidence="6">
    <location>
        <begin position="31"/>
        <end position="301"/>
    </location>
</feature>
<keyword evidence="8" id="KW-1185">Reference proteome</keyword>
<comment type="subcellular location">
    <subcellularLocation>
        <location evidence="1">Cell envelope</location>
    </subcellularLocation>
</comment>
<dbReference type="CDD" id="cd01020">
    <property type="entry name" value="TroA_b"/>
    <property type="match status" value="1"/>
</dbReference>
<keyword evidence="4 6" id="KW-0732">Signal</keyword>
<protein>
    <submittedName>
        <fullName evidence="7">Zinc ABC transporter solute-binding protein</fullName>
    </submittedName>
</protein>
<dbReference type="PANTHER" id="PTHR42953:SF1">
    <property type="entry name" value="METAL-BINDING PROTEIN HI_0362-RELATED"/>
    <property type="match status" value="1"/>
</dbReference>
<gene>
    <name evidence="7" type="ORF">HC026_01640</name>
</gene>
<evidence type="ECO:0000313" key="8">
    <source>
        <dbReference type="Proteomes" id="UP000763447"/>
    </source>
</evidence>
<evidence type="ECO:0000256" key="6">
    <source>
        <dbReference type="SAM" id="SignalP"/>
    </source>
</evidence>
<evidence type="ECO:0000313" key="7">
    <source>
        <dbReference type="EMBL" id="NLR17617.1"/>
    </source>
</evidence>
<dbReference type="RefSeq" id="WP_168924238.1">
    <property type="nucleotide sequence ID" value="NZ_JAAXLJ010000002.1"/>
</dbReference>
<evidence type="ECO:0000256" key="2">
    <source>
        <dbReference type="ARBA" id="ARBA00022448"/>
    </source>
</evidence>
<accession>A0ABX1KWH1</accession>
<dbReference type="Pfam" id="PF01297">
    <property type="entry name" value="ZnuA"/>
    <property type="match status" value="1"/>
</dbReference>
<dbReference type="PANTHER" id="PTHR42953">
    <property type="entry name" value="HIGH-AFFINITY ZINC UPTAKE SYSTEM PROTEIN ZNUA-RELATED"/>
    <property type="match status" value="1"/>
</dbReference>
<evidence type="ECO:0000256" key="4">
    <source>
        <dbReference type="ARBA" id="ARBA00022729"/>
    </source>
</evidence>
<sequence length="301" mass="33557">MFGVKRARMVVAIGLAVVGAGTLLSGCGHAAKQSSAGKIQVVTSTDFYGEVARAVVGNKGTVHSVINQPATDPHDYEPTPKVAKIVHQANVVVANGIGYDRWMDRLVTGKKVTYIRVGNDLLNKQNGDNPHLWYRPQTMPTLARALAKQFSKKQPRNKAYFDKNAARYIQSLRPINNEITEIKRLSAKRGQKQVYVSEPVFDYAIQALGFKVANHGFEEAIENGSDPSPKSIRQMQNGLKKQRVAFFVFNQQVDSKTVNNLVAIAKQNHVPVLKVTETLPQNLTYKQWMLSQYQQLNQILK</sequence>
<dbReference type="InterPro" id="IPR006128">
    <property type="entry name" value="Lipoprotein_PsaA-like"/>
</dbReference>
<comment type="similarity">
    <text evidence="5">Belongs to the bacterial solute-binding protein 9 family.</text>
</comment>
<comment type="caution">
    <text evidence="7">The sequence shown here is derived from an EMBL/GenBank/DDBJ whole genome shotgun (WGS) entry which is preliminary data.</text>
</comment>
<dbReference type="Gene3D" id="3.40.50.1980">
    <property type="entry name" value="Nitrogenase molybdenum iron protein domain"/>
    <property type="match status" value="2"/>
</dbReference>
<evidence type="ECO:0000256" key="3">
    <source>
        <dbReference type="ARBA" id="ARBA00022723"/>
    </source>
</evidence>
<reference evidence="7 8" key="1">
    <citation type="submission" date="2020-04" db="EMBL/GenBank/DDBJ databases">
        <title>A novel species of genus Lactobacillus that was isolated from fermented food Zha-chili.</title>
        <authorList>
            <person name="Zhang Z."/>
        </authorList>
    </citation>
    <scope>NUCLEOTIDE SEQUENCE [LARGE SCALE GENOMIC DNA]</scope>
    <source>
        <strain evidence="8">HBUAS51383</strain>
    </source>
</reference>
<name>A0ABX1KWH1_9LACO</name>
<dbReference type="PROSITE" id="PS51257">
    <property type="entry name" value="PROKAR_LIPOPROTEIN"/>
    <property type="match status" value="1"/>
</dbReference>
<dbReference type="InterPro" id="IPR006127">
    <property type="entry name" value="ZnuA-like"/>
</dbReference>
<proteinExistence type="inferred from homology"/>
<evidence type="ECO:0000256" key="1">
    <source>
        <dbReference type="ARBA" id="ARBA00004196"/>
    </source>
</evidence>
<organism evidence="7 8">
    <name type="scientific">Secundilactobacillus angelensis</name>
    <dbReference type="NCBI Taxonomy" id="2722706"/>
    <lineage>
        <taxon>Bacteria</taxon>
        <taxon>Bacillati</taxon>
        <taxon>Bacillota</taxon>
        <taxon>Bacilli</taxon>
        <taxon>Lactobacillales</taxon>
        <taxon>Lactobacillaceae</taxon>
        <taxon>Secundilactobacillus</taxon>
    </lineage>
</organism>